<dbReference type="InterPro" id="IPR013083">
    <property type="entry name" value="Znf_RING/FYVE/PHD"/>
</dbReference>
<feature type="transmembrane region" description="Helical" evidence="1">
    <location>
        <begin position="132"/>
        <end position="156"/>
    </location>
</feature>
<name>A0A6C0CMW9_9ZZZZ</name>
<dbReference type="InterPro" id="IPR001841">
    <property type="entry name" value="Znf_RING"/>
</dbReference>
<proteinExistence type="predicted"/>
<dbReference type="Gene3D" id="3.30.40.10">
    <property type="entry name" value="Zinc/RING finger domain, C3HC4 (zinc finger)"/>
    <property type="match status" value="1"/>
</dbReference>
<evidence type="ECO:0000256" key="1">
    <source>
        <dbReference type="SAM" id="Phobius"/>
    </source>
</evidence>
<organism evidence="3">
    <name type="scientific">viral metagenome</name>
    <dbReference type="NCBI Taxonomy" id="1070528"/>
    <lineage>
        <taxon>unclassified sequences</taxon>
        <taxon>metagenomes</taxon>
        <taxon>organismal metagenomes</taxon>
    </lineage>
</organism>
<reference evidence="3" key="1">
    <citation type="journal article" date="2020" name="Nature">
        <title>Giant virus diversity and host interactions through global metagenomics.</title>
        <authorList>
            <person name="Schulz F."/>
            <person name="Roux S."/>
            <person name="Paez-Espino D."/>
            <person name="Jungbluth S."/>
            <person name="Walsh D.A."/>
            <person name="Denef V.J."/>
            <person name="McMahon K.D."/>
            <person name="Konstantinidis K.T."/>
            <person name="Eloe-Fadrosh E.A."/>
            <person name="Kyrpides N.C."/>
            <person name="Woyke T."/>
        </authorList>
    </citation>
    <scope>NUCLEOTIDE SEQUENCE</scope>
    <source>
        <strain evidence="3">GVMAG-M-3300021425-14</strain>
    </source>
</reference>
<dbReference type="PROSITE" id="PS50089">
    <property type="entry name" value="ZF_RING_2"/>
    <property type="match status" value="1"/>
</dbReference>
<keyword evidence="1" id="KW-0812">Transmembrane</keyword>
<evidence type="ECO:0000259" key="2">
    <source>
        <dbReference type="PROSITE" id="PS50089"/>
    </source>
</evidence>
<sequence>MTEPVNKLEITEIVIDIKDEVKKEKECNCCLTTENVIICPLEKCDYPMCKKCLKKISGNLCPACRREIKKKKMKKLKYREQVYFVCCFRVSRDMAERVACIRGLFIGLSILLVCRVLWFLTFNDRPFFHDSWFLSTLGGLLQLVAICLVLTIFLCIVSTIINCFYDCISCCCWDIYDEYPLINIGCFYDTIENGCCAWFERCIRREVHIVTSDREVEVNIDSDYSDDESSLDLD</sequence>
<accession>A0A6C0CMW9</accession>
<dbReference type="AlphaFoldDB" id="A0A6C0CMW9"/>
<keyword evidence="1" id="KW-1133">Transmembrane helix</keyword>
<dbReference type="EMBL" id="MN739465">
    <property type="protein sequence ID" value="QHT06136.1"/>
    <property type="molecule type" value="Genomic_DNA"/>
</dbReference>
<keyword evidence="1" id="KW-0472">Membrane</keyword>
<feature type="transmembrane region" description="Helical" evidence="1">
    <location>
        <begin position="99"/>
        <end position="120"/>
    </location>
</feature>
<feature type="domain" description="RING-type" evidence="2">
    <location>
        <begin position="27"/>
        <end position="65"/>
    </location>
</feature>
<evidence type="ECO:0000313" key="3">
    <source>
        <dbReference type="EMBL" id="QHT06136.1"/>
    </source>
</evidence>
<protein>
    <recommendedName>
        <fullName evidence="2">RING-type domain-containing protein</fullName>
    </recommendedName>
</protein>